<protein>
    <submittedName>
        <fullName evidence="1">Hotdog fold domain-containing protein</fullName>
    </submittedName>
</protein>
<evidence type="ECO:0000313" key="1">
    <source>
        <dbReference type="EMBL" id="GAA4807398.1"/>
    </source>
</evidence>
<gene>
    <name evidence="1" type="ORF">GCM10023353_08570</name>
</gene>
<dbReference type="Proteomes" id="UP001500839">
    <property type="component" value="Unassembled WGS sequence"/>
</dbReference>
<keyword evidence="2" id="KW-1185">Reference proteome</keyword>
<dbReference type="CDD" id="cd03443">
    <property type="entry name" value="PaaI_thioesterase"/>
    <property type="match status" value="1"/>
</dbReference>
<dbReference type="Gene3D" id="3.10.129.10">
    <property type="entry name" value="Hotdog Thioesterase"/>
    <property type="match status" value="1"/>
</dbReference>
<dbReference type="InterPro" id="IPR029069">
    <property type="entry name" value="HotDog_dom_sf"/>
</dbReference>
<sequence>MTALPVDGPTPVGPTYALRKRLPSGRLGDALFSVGLCARVPYFATVLPTVKVMEPGRCEVTAPKWWGIHNHLGTFHAIAACNLAEIAMGMLCEATVPTTHRWIPKSMEVEYLAKATTGLRAIAELATAPAVASPGPESDTVPDFDAIAEGTEMAVPVRILDRSGKLVVRARITTWVTAR</sequence>
<dbReference type="SUPFAM" id="SSF54637">
    <property type="entry name" value="Thioesterase/thiol ester dehydrase-isomerase"/>
    <property type="match status" value="1"/>
</dbReference>
<name>A0ABP9CAU3_9ACTN</name>
<comment type="caution">
    <text evidence="1">The sequence shown here is derived from an EMBL/GenBank/DDBJ whole genome shotgun (WGS) entry which is preliminary data.</text>
</comment>
<evidence type="ECO:0000313" key="2">
    <source>
        <dbReference type="Proteomes" id="UP001500839"/>
    </source>
</evidence>
<reference evidence="2" key="1">
    <citation type="journal article" date="2019" name="Int. J. Syst. Evol. Microbiol.">
        <title>The Global Catalogue of Microorganisms (GCM) 10K type strain sequencing project: providing services to taxonomists for standard genome sequencing and annotation.</title>
        <authorList>
            <consortium name="The Broad Institute Genomics Platform"/>
            <consortium name="The Broad Institute Genome Sequencing Center for Infectious Disease"/>
            <person name="Wu L."/>
            <person name="Ma J."/>
        </authorList>
    </citation>
    <scope>NUCLEOTIDE SEQUENCE [LARGE SCALE GENOMIC DNA]</scope>
    <source>
        <strain evidence="2">JCM 18542</strain>
    </source>
</reference>
<accession>A0ABP9CAU3</accession>
<proteinExistence type="predicted"/>
<dbReference type="InterPro" id="IPR027961">
    <property type="entry name" value="DUF4442"/>
</dbReference>
<dbReference type="EMBL" id="BAABKQ010000001">
    <property type="protein sequence ID" value="GAA4807398.1"/>
    <property type="molecule type" value="Genomic_DNA"/>
</dbReference>
<organism evidence="1 2">
    <name type="scientific">Tomitella cavernea</name>
    <dbReference type="NCBI Taxonomy" id="1387982"/>
    <lineage>
        <taxon>Bacteria</taxon>
        <taxon>Bacillati</taxon>
        <taxon>Actinomycetota</taxon>
        <taxon>Actinomycetes</taxon>
        <taxon>Mycobacteriales</taxon>
        <taxon>Tomitella</taxon>
    </lineage>
</organism>
<dbReference type="Pfam" id="PF14539">
    <property type="entry name" value="DUF4442"/>
    <property type="match status" value="1"/>
</dbReference>
<dbReference type="RefSeq" id="WP_345602144.1">
    <property type="nucleotide sequence ID" value="NZ_BAABKQ010000001.1"/>
</dbReference>